<reference evidence="4" key="1">
    <citation type="submission" date="2016-06" db="UniProtKB">
        <authorList>
            <consortium name="WormBaseParasite"/>
        </authorList>
    </citation>
    <scope>IDENTIFICATION</scope>
</reference>
<sequence>MYLIENHKHGRPIPSILPPNLIPPSFRSVKEPTTSLASAYTATASFYNGVVSSGSEELDALQREVEKLILERREADQQIVQLEADMTVKNSEIKNLKVC</sequence>
<evidence type="ECO:0000313" key="3">
    <source>
        <dbReference type="Proteomes" id="UP000271098"/>
    </source>
</evidence>
<protein>
    <submittedName>
        <fullName evidence="2 4">Uncharacterized protein</fullName>
    </submittedName>
</protein>
<feature type="coiled-coil region" evidence="1">
    <location>
        <begin position="51"/>
        <end position="92"/>
    </location>
</feature>
<reference evidence="2 3" key="2">
    <citation type="submission" date="2018-11" db="EMBL/GenBank/DDBJ databases">
        <authorList>
            <consortium name="Pathogen Informatics"/>
        </authorList>
    </citation>
    <scope>NUCLEOTIDE SEQUENCE [LARGE SCALE GENOMIC DNA]</scope>
</reference>
<evidence type="ECO:0000256" key="1">
    <source>
        <dbReference type="SAM" id="Coils"/>
    </source>
</evidence>
<evidence type="ECO:0000313" key="4">
    <source>
        <dbReference type="WBParaSite" id="GPUH_0000960201-mRNA-1"/>
    </source>
</evidence>
<dbReference type="WBParaSite" id="GPUH_0000960201-mRNA-1">
    <property type="protein sequence ID" value="GPUH_0000960201-mRNA-1"/>
    <property type="gene ID" value="GPUH_0000960201"/>
</dbReference>
<name>A0A183DLK0_9BILA</name>
<dbReference type="Proteomes" id="UP000271098">
    <property type="component" value="Unassembled WGS sequence"/>
</dbReference>
<keyword evidence="3" id="KW-1185">Reference proteome</keyword>
<dbReference type="EMBL" id="UYRT01032053">
    <property type="protein sequence ID" value="VDK74361.1"/>
    <property type="molecule type" value="Genomic_DNA"/>
</dbReference>
<dbReference type="AlphaFoldDB" id="A0A183DLK0"/>
<organism evidence="4">
    <name type="scientific">Gongylonema pulchrum</name>
    <dbReference type="NCBI Taxonomy" id="637853"/>
    <lineage>
        <taxon>Eukaryota</taxon>
        <taxon>Metazoa</taxon>
        <taxon>Ecdysozoa</taxon>
        <taxon>Nematoda</taxon>
        <taxon>Chromadorea</taxon>
        <taxon>Rhabditida</taxon>
        <taxon>Spirurina</taxon>
        <taxon>Spiruromorpha</taxon>
        <taxon>Spiruroidea</taxon>
        <taxon>Gongylonematidae</taxon>
        <taxon>Gongylonema</taxon>
    </lineage>
</organism>
<evidence type="ECO:0000313" key="2">
    <source>
        <dbReference type="EMBL" id="VDK74361.1"/>
    </source>
</evidence>
<accession>A0A183DLK0</accession>
<dbReference type="OrthoDB" id="524326at2759"/>
<proteinExistence type="predicted"/>
<keyword evidence="1" id="KW-0175">Coiled coil</keyword>
<gene>
    <name evidence="2" type="ORF">GPUH_LOCUS9594</name>
</gene>